<accession>A0A077NQN8</accession>
<dbReference type="HOGENOM" id="CLU_3415140_0_0_6"/>
<reference evidence="1" key="1">
    <citation type="submission" date="2013-07" db="EMBL/GenBank/DDBJ databases">
        <title>Sub-species coevolution in mutualistic symbiosis.</title>
        <authorList>
            <person name="Murfin K."/>
            <person name="Klassen J."/>
            <person name="Lee M."/>
            <person name="Forst S."/>
            <person name="Stock P."/>
            <person name="Goodrich-Blair H."/>
        </authorList>
    </citation>
    <scope>NUCLEOTIDE SEQUENCE [LARGE SCALE GENOMIC DNA]</scope>
    <source>
        <strain evidence="1">Oregonense</strain>
    </source>
</reference>
<gene>
    <name evidence="1" type="ORF">XBO1_130012</name>
</gene>
<dbReference type="AlphaFoldDB" id="A0A077NQN8"/>
<sequence length="27" mass="3087">MIHLFLLGEISILWGALELDCMQVTCH</sequence>
<dbReference type="EMBL" id="CBSX010000035">
    <property type="protein sequence ID" value="CDH04422.1"/>
    <property type="molecule type" value="Genomic_DNA"/>
</dbReference>
<comment type="caution">
    <text evidence="1">The sequence shown here is derived from an EMBL/GenBank/DDBJ whole genome shotgun (WGS) entry which is preliminary data.</text>
</comment>
<proteinExistence type="predicted"/>
<organism evidence="1">
    <name type="scientific">Xenorhabdus bovienii str. oregonense</name>
    <dbReference type="NCBI Taxonomy" id="1398202"/>
    <lineage>
        <taxon>Bacteria</taxon>
        <taxon>Pseudomonadati</taxon>
        <taxon>Pseudomonadota</taxon>
        <taxon>Gammaproteobacteria</taxon>
        <taxon>Enterobacterales</taxon>
        <taxon>Morganellaceae</taxon>
        <taxon>Xenorhabdus</taxon>
    </lineage>
</organism>
<protein>
    <submittedName>
        <fullName evidence="1">Uncharacterized protein</fullName>
    </submittedName>
</protein>
<name>A0A077NQN8_XENBV</name>
<evidence type="ECO:0000313" key="1">
    <source>
        <dbReference type="EMBL" id="CDH04422.1"/>
    </source>
</evidence>
<dbReference type="Proteomes" id="UP000028483">
    <property type="component" value="Unassembled WGS sequence"/>
</dbReference>